<dbReference type="Proteomes" id="UP000623687">
    <property type="component" value="Unassembled WGS sequence"/>
</dbReference>
<feature type="region of interest" description="Disordered" evidence="1">
    <location>
        <begin position="460"/>
        <end position="641"/>
    </location>
</feature>
<dbReference type="OrthoDB" id="3038751at2759"/>
<evidence type="ECO:0000313" key="2">
    <source>
        <dbReference type="EMBL" id="KAF7426084.1"/>
    </source>
</evidence>
<evidence type="ECO:0000256" key="1">
    <source>
        <dbReference type="SAM" id="MobiDB-lite"/>
    </source>
</evidence>
<dbReference type="AlphaFoldDB" id="A0A8H6ZRM8"/>
<proteinExistence type="predicted"/>
<gene>
    <name evidence="2" type="ORF">PC9H_008450</name>
</gene>
<protein>
    <submittedName>
        <fullName evidence="2">Uncharacterized protein</fullName>
    </submittedName>
</protein>
<accession>A0A8H6ZRM8</accession>
<keyword evidence="3" id="KW-1185">Reference proteome</keyword>
<dbReference type="GeneID" id="59378268"/>
<reference evidence="2" key="1">
    <citation type="submission" date="2019-07" db="EMBL/GenBank/DDBJ databases">
        <authorList>
            <person name="Palmer J.M."/>
        </authorList>
    </citation>
    <scope>NUCLEOTIDE SEQUENCE</scope>
    <source>
        <strain evidence="2">PC9</strain>
    </source>
</reference>
<dbReference type="EMBL" id="JACETU010000006">
    <property type="protein sequence ID" value="KAF7426084.1"/>
    <property type="molecule type" value="Genomic_DNA"/>
</dbReference>
<feature type="compositionally biased region" description="Basic residues" evidence="1">
    <location>
        <begin position="491"/>
        <end position="509"/>
    </location>
</feature>
<sequence length="675" mass="73018">MAVTVRDKLHQARHGIRSGEFNGSMTLVLKICVFDYPCGDVDSMVETHREEYTPLLSVELTCQQHFASTYTKDTSLAGPRNPPFMKARRPMICCWYDFERLSGMADLYGHKYINWHAMDFWQDMAENLPPPIDGLDVFGGLNDVETFKYLAENPTVILQDLNYIGDGRSTLEPTLNATLAGFFKTDSEQYLGSPLALPKPKSWPFKESSQFSLLFEKARSTFRDNIYSGGISVLPQTYFSPASESDTDAPFIGDSSSPVEPTTPKPLVATVGTDAAENVTLPDTWTGTQATTQDYPTVPSGSLLPGNEAEADASAFIGESQPPAEPESATTPALVGAAATATAVTDSAVDHEHGPNPAAIGEQTLLPVISAVTGLPDDISPLHYLTVYPPPPDYKNMGLPVCTPVPPVLLHPTVPPPDYKAVATMNFPVWFCPSLPHYTMPYNGGHYQPSATATDMVANAATNDSQGGPPPSVTQHASESAVARLGNTTQGRHRPRRPAVPAARRRSRRQVNQSNPYPPSGYVPVDDASTTARPAKTVGNPYPSSSGYVEEGHSLAPPVAPVKAKAPRRRARMPSRATREPRRAAHSSASSSASSSQDGDQVDDDYEGSTTVGKKRKASSKGKEPERAVQHKYPHPKVRGGFTLITKTPKMFIEKDKGIVEEVAAPAGPYQIRFL</sequence>
<evidence type="ECO:0000313" key="3">
    <source>
        <dbReference type="Proteomes" id="UP000623687"/>
    </source>
</evidence>
<dbReference type="RefSeq" id="XP_036629388.1">
    <property type="nucleotide sequence ID" value="XM_036777960.1"/>
</dbReference>
<comment type="caution">
    <text evidence="2">The sequence shown here is derived from an EMBL/GenBank/DDBJ whole genome shotgun (WGS) entry which is preliminary data.</text>
</comment>
<feature type="region of interest" description="Disordered" evidence="1">
    <location>
        <begin position="285"/>
        <end position="307"/>
    </location>
</feature>
<organism evidence="2 3">
    <name type="scientific">Pleurotus ostreatus</name>
    <name type="common">Oyster mushroom</name>
    <name type="synonym">White-rot fungus</name>
    <dbReference type="NCBI Taxonomy" id="5322"/>
    <lineage>
        <taxon>Eukaryota</taxon>
        <taxon>Fungi</taxon>
        <taxon>Dikarya</taxon>
        <taxon>Basidiomycota</taxon>
        <taxon>Agaricomycotina</taxon>
        <taxon>Agaricomycetes</taxon>
        <taxon>Agaricomycetidae</taxon>
        <taxon>Agaricales</taxon>
        <taxon>Pleurotineae</taxon>
        <taxon>Pleurotaceae</taxon>
        <taxon>Pleurotus</taxon>
    </lineage>
</organism>
<dbReference type="VEuPathDB" id="FungiDB:PC9H_008450"/>
<feature type="region of interest" description="Disordered" evidence="1">
    <location>
        <begin position="244"/>
        <end position="263"/>
    </location>
</feature>
<feature type="compositionally biased region" description="Low complexity" evidence="1">
    <location>
        <begin position="586"/>
        <end position="596"/>
    </location>
</feature>
<name>A0A8H6ZRM8_PLEOS</name>
<feature type="compositionally biased region" description="Polar residues" evidence="1">
    <location>
        <begin position="285"/>
        <end position="295"/>
    </location>
</feature>